<evidence type="ECO:0000256" key="2">
    <source>
        <dbReference type="SAM" id="Coils"/>
    </source>
</evidence>
<keyword evidence="3" id="KW-0732">Signal</keyword>
<feature type="coiled-coil region" evidence="2">
    <location>
        <begin position="142"/>
        <end position="178"/>
    </location>
</feature>
<comment type="caution">
    <text evidence="4">The sequence shown here is derived from an EMBL/GenBank/DDBJ whole genome shotgun (WGS) entry which is preliminary data.</text>
</comment>
<dbReference type="InterPro" id="IPR011990">
    <property type="entry name" value="TPR-like_helical_dom_sf"/>
</dbReference>
<sequence length="461" mass="51267">MHRRYVSLTLCSVLLSGCANFTAGNLFSHYSAQNKDLYQSVAAGNYTEATDNLDDFVAGDVLDNLEKGRVYFLDAQYPQSFSAFEKSDQAVKEQQDEATISLSRSANSVGSLAINDNLKEYIAPDYELGFLHLYLGLNYLQQQKLEDALVEMRRANQVQEAARKSREAELDNAQQQLEDEGVSPNIGAVLAHYPDAGKKLSAVQNGYLFFLSGLLYETSHDLNDAYVDYRRALAVAPNNQAVIEASIRVAKALAMNEDLRMLKKRYGEMPSLKTGQGRVIIIDEQGIVDALNGWQLTLPLYDSRGQSALYSVALPYYPPHAHHDKADLVLNQEVVLGSRLADVNNMAKQDLTERMPALVVRQVLRVIAKDELRKNTTQGNDIGSLVFNIWNKLTEQPDTRSWLTLPAQVNAMSQLVSAGEQTLQVGQKSYTFNVPSGGTTLVWLSRQGDNATIWHKQLGKL</sequence>
<keyword evidence="1" id="KW-0802">TPR repeat</keyword>
<dbReference type="RefSeq" id="WP_225252360.1">
    <property type="nucleotide sequence ID" value="NZ_JAIWIU010000277.1"/>
</dbReference>
<reference evidence="5" key="1">
    <citation type="submission" date="2023-07" db="EMBL/GenBank/DDBJ databases">
        <title>Molecular identification of indigenous halophilic bacteria isolated from red sea cost, biodegradation of synthetic dyes and assessment of degraded metabolite toxicity.</title>
        <authorList>
            <person name="Chaieb K."/>
            <person name="Altayb H.N."/>
        </authorList>
    </citation>
    <scope>NUCLEOTIDE SEQUENCE [LARGE SCALE GENOMIC DNA]</scope>
    <source>
        <strain evidence="5">K20</strain>
    </source>
</reference>
<evidence type="ECO:0008006" key="6">
    <source>
        <dbReference type="Google" id="ProtNLM"/>
    </source>
</evidence>
<dbReference type="Proteomes" id="UP001199044">
    <property type="component" value="Unassembled WGS sequence"/>
</dbReference>
<evidence type="ECO:0000256" key="3">
    <source>
        <dbReference type="SAM" id="SignalP"/>
    </source>
</evidence>
<organism evidence="4 5">
    <name type="scientific">Vibrio tritonius</name>
    <dbReference type="NCBI Taxonomy" id="1435069"/>
    <lineage>
        <taxon>Bacteria</taxon>
        <taxon>Pseudomonadati</taxon>
        <taxon>Pseudomonadota</taxon>
        <taxon>Gammaproteobacteria</taxon>
        <taxon>Vibrionales</taxon>
        <taxon>Vibrionaceae</taxon>
        <taxon>Vibrio</taxon>
    </lineage>
</organism>
<proteinExistence type="predicted"/>
<evidence type="ECO:0000313" key="5">
    <source>
        <dbReference type="Proteomes" id="UP001199044"/>
    </source>
</evidence>
<dbReference type="InterPro" id="IPR019734">
    <property type="entry name" value="TPR_rpt"/>
</dbReference>
<feature type="signal peptide" evidence="3">
    <location>
        <begin position="1"/>
        <end position="21"/>
    </location>
</feature>
<dbReference type="Gene3D" id="1.25.40.10">
    <property type="entry name" value="Tetratricopeptide repeat domain"/>
    <property type="match status" value="1"/>
</dbReference>
<dbReference type="SUPFAM" id="SSF48452">
    <property type="entry name" value="TPR-like"/>
    <property type="match status" value="1"/>
</dbReference>
<evidence type="ECO:0000313" key="4">
    <source>
        <dbReference type="EMBL" id="MCA2019134.1"/>
    </source>
</evidence>
<dbReference type="PROSITE" id="PS50005">
    <property type="entry name" value="TPR"/>
    <property type="match status" value="1"/>
</dbReference>
<keyword evidence="5" id="KW-1185">Reference proteome</keyword>
<dbReference type="PROSITE" id="PS51257">
    <property type="entry name" value="PROKAR_LIPOPROTEIN"/>
    <property type="match status" value="1"/>
</dbReference>
<name>A0ABS7YY57_9VIBR</name>
<dbReference type="EMBL" id="JAIWIU010000277">
    <property type="protein sequence ID" value="MCA2019134.1"/>
    <property type="molecule type" value="Genomic_DNA"/>
</dbReference>
<feature type="repeat" description="TPR" evidence="1">
    <location>
        <begin position="206"/>
        <end position="239"/>
    </location>
</feature>
<feature type="chain" id="PRO_5047527992" description="Lipoprotein" evidence="3">
    <location>
        <begin position="22"/>
        <end position="461"/>
    </location>
</feature>
<evidence type="ECO:0000256" key="1">
    <source>
        <dbReference type="PROSITE-ProRule" id="PRU00339"/>
    </source>
</evidence>
<gene>
    <name evidence="4" type="ORF">LDJ79_23735</name>
</gene>
<keyword evidence="2" id="KW-0175">Coiled coil</keyword>
<protein>
    <recommendedName>
        <fullName evidence="6">Lipoprotein</fullName>
    </recommendedName>
</protein>
<accession>A0ABS7YY57</accession>